<evidence type="ECO:0008006" key="4">
    <source>
        <dbReference type="Google" id="ProtNLM"/>
    </source>
</evidence>
<feature type="region of interest" description="Disordered" evidence="1">
    <location>
        <begin position="153"/>
        <end position="174"/>
    </location>
</feature>
<dbReference type="InterPro" id="IPR036770">
    <property type="entry name" value="Ankyrin_rpt-contain_sf"/>
</dbReference>
<dbReference type="PANTHER" id="PTHR24159">
    <property type="match status" value="1"/>
</dbReference>
<name>A0ABR2KNR5_9EUKA</name>
<evidence type="ECO:0000256" key="1">
    <source>
        <dbReference type="SAM" id="MobiDB-lite"/>
    </source>
</evidence>
<comment type="caution">
    <text evidence="2">The sequence shown here is derived from an EMBL/GenBank/DDBJ whole genome shotgun (WGS) entry which is preliminary data.</text>
</comment>
<gene>
    <name evidence="2" type="ORF">M9Y10_029627</name>
</gene>
<dbReference type="PANTHER" id="PTHR24159:SF5">
    <property type="entry name" value="ANK_REP_REGION DOMAIN-CONTAINING PROTEIN"/>
    <property type="match status" value="1"/>
</dbReference>
<protein>
    <recommendedName>
        <fullName evidence="4">DUF3447 domain-containing protein</fullName>
    </recommendedName>
</protein>
<proteinExistence type="predicted"/>
<dbReference type="EMBL" id="JAPFFF010000004">
    <property type="protein sequence ID" value="KAK8892401.1"/>
    <property type="molecule type" value="Genomic_DNA"/>
</dbReference>
<sequence length="368" mass="44273">MDYFSYLKKMQCIQKSILDYIETEENIDENYEKLIYFFNDQNIFEDPHIFKEIITLILCISNNHHRTETFFAKIDRIILFFKDAILKNFSNYEIFTIFRKNYRILLFMLKENILKIDISVFSKLKNKTYRKAYYPNYFIPEFRELLAEKDKIKSKRQIPDPSKQNIGRNSEEFERKREIAENDDQICEIIRKDSVEDFISYISNSSYSLTSTVGSSIFETNAFLINKNPTLIEYAAFYGSLKIFNYLIENEIELTPSLWLFAVHGQKMELLHILENNKIMPEDMSYKNSLLESIACHHIEMTEYIMKKVQRIDKKAIIEESVRYNNYEYFPVEMIVNPDIFYELCKYDYISIVEFFLKEKIDFNQTKI</sequence>
<evidence type="ECO:0000313" key="3">
    <source>
        <dbReference type="Proteomes" id="UP001470230"/>
    </source>
</evidence>
<dbReference type="SUPFAM" id="SSF48403">
    <property type="entry name" value="Ankyrin repeat"/>
    <property type="match status" value="1"/>
</dbReference>
<reference evidence="2 3" key="1">
    <citation type="submission" date="2024-04" db="EMBL/GenBank/DDBJ databases">
        <title>Tritrichomonas musculus Genome.</title>
        <authorList>
            <person name="Alves-Ferreira E."/>
            <person name="Grigg M."/>
            <person name="Lorenzi H."/>
            <person name="Galac M."/>
        </authorList>
    </citation>
    <scope>NUCLEOTIDE SEQUENCE [LARGE SCALE GENOMIC DNA]</scope>
    <source>
        <strain evidence="2 3">EAF2021</strain>
    </source>
</reference>
<accession>A0ABR2KNR5</accession>
<evidence type="ECO:0000313" key="2">
    <source>
        <dbReference type="EMBL" id="KAK8892401.1"/>
    </source>
</evidence>
<keyword evidence="3" id="KW-1185">Reference proteome</keyword>
<dbReference type="Proteomes" id="UP001470230">
    <property type="component" value="Unassembled WGS sequence"/>
</dbReference>
<organism evidence="2 3">
    <name type="scientific">Tritrichomonas musculus</name>
    <dbReference type="NCBI Taxonomy" id="1915356"/>
    <lineage>
        <taxon>Eukaryota</taxon>
        <taxon>Metamonada</taxon>
        <taxon>Parabasalia</taxon>
        <taxon>Tritrichomonadida</taxon>
        <taxon>Tritrichomonadidae</taxon>
        <taxon>Tritrichomonas</taxon>
    </lineage>
</organism>